<proteinExistence type="predicted"/>
<protein>
    <submittedName>
        <fullName evidence="2">Transposase</fullName>
    </submittedName>
</protein>
<evidence type="ECO:0000313" key="2">
    <source>
        <dbReference type="EMBL" id="MCM2534635.1"/>
    </source>
</evidence>
<dbReference type="EMBL" id="JAMQCR010000002">
    <property type="protein sequence ID" value="MCM2534635.1"/>
    <property type="molecule type" value="Genomic_DNA"/>
</dbReference>
<dbReference type="InterPro" id="IPR002560">
    <property type="entry name" value="Transposase_DDE"/>
</dbReference>
<dbReference type="Proteomes" id="UP001523262">
    <property type="component" value="Unassembled WGS sequence"/>
</dbReference>
<reference evidence="2 3" key="1">
    <citation type="submission" date="2022-06" db="EMBL/GenBank/DDBJ databases">
        <authorList>
            <person name="Jeon C.O."/>
        </authorList>
    </citation>
    <scope>NUCLEOTIDE SEQUENCE [LARGE SCALE GENOMIC DNA]</scope>
    <source>
        <strain evidence="2 3">KCTC 13943</strain>
    </source>
</reference>
<accession>A0ABT0WF13</accession>
<gene>
    <name evidence="2" type="ORF">NDK43_22670</name>
</gene>
<evidence type="ECO:0000313" key="3">
    <source>
        <dbReference type="Proteomes" id="UP001523262"/>
    </source>
</evidence>
<dbReference type="Pfam" id="PF01610">
    <property type="entry name" value="DDE_Tnp_ISL3"/>
    <property type="match status" value="1"/>
</dbReference>
<organism evidence="2 3">
    <name type="scientific">Neobacillus pocheonensis</name>
    <dbReference type="NCBI Taxonomy" id="363869"/>
    <lineage>
        <taxon>Bacteria</taxon>
        <taxon>Bacillati</taxon>
        <taxon>Bacillota</taxon>
        <taxon>Bacilli</taxon>
        <taxon>Bacillales</taxon>
        <taxon>Bacillaceae</taxon>
        <taxon>Neobacillus</taxon>
    </lineage>
</organism>
<sequence length="53" mass="6351">MGMHKNRDFDSTFKLLSLKVIHPDKVKNVVVDMWDPFHKAIRKAFSQRTDYCR</sequence>
<evidence type="ECO:0000259" key="1">
    <source>
        <dbReference type="Pfam" id="PF01610"/>
    </source>
</evidence>
<comment type="caution">
    <text evidence="2">The sequence shown here is derived from an EMBL/GenBank/DDBJ whole genome shotgun (WGS) entry which is preliminary data.</text>
</comment>
<keyword evidence="3" id="KW-1185">Reference proteome</keyword>
<name>A0ABT0WF13_9BACI</name>
<feature type="domain" description="Transposase IS204/IS1001/IS1096/IS1165 DDE" evidence="1">
    <location>
        <begin position="6"/>
        <end position="47"/>
    </location>
</feature>